<reference evidence="2 3" key="1">
    <citation type="submission" date="2016-09" db="EMBL/GenBank/DDBJ databases">
        <title>Genome-resolved meta-omics ties microbial dynamics to process performance in biotechnology for thiocyanate degradation.</title>
        <authorList>
            <person name="Kantor R.S."/>
            <person name="Huddy R.J."/>
            <person name="Iyer R."/>
            <person name="Thomas B.C."/>
            <person name="Brown C.T."/>
            <person name="Anantharaman K."/>
            <person name="Tringe S."/>
            <person name="Hettich R.L."/>
            <person name="Harrison S.T."/>
            <person name="Banfield J.F."/>
        </authorList>
    </citation>
    <scope>NUCLEOTIDE SEQUENCE [LARGE SCALE GENOMIC DNA]</scope>
    <source>
        <strain evidence="2">59-99</strain>
    </source>
</reference>
<keyword evidence="1" id="KW-0472">Membrane</keyword>
<feature type="transmembrane region" description="Helical" evidence="1">
    <location>
        <begin position="247"/>
        <end position="269"/>
    </location>
</feature>
<evidence type="ECO:0000313" key="2">
    <source>
        <dbReference type="EMBL" id="OJX58276.1"/>
    </source>
</evidence>
<dbReference type="EMBL" id="MKVH01000019">
    <property type="protein sequence ID" value="OJX58276.1"/>
    <property type="molecule type" value="Genomic_DNA"/>
</dbReference>
<organism evidence="2 3">
    <name type="scientific">Candidatus Kapaibacterium thiocyanatum</name>
    <dbReference type="NCBI Taxonomy" id="1895771"/>
    <lineage>
        <taxon>Bacteria</taxon>
        <taxon>Pseudomonadati</taxon>
        <taxon>Candidatus Kapaibacteriota</taxon>
        <taxon>Candidatus Kapaibacteriia</taxon>
        <taxon>Candidatus Kapaibacteriales</taxon>
        <taxon>Candidatus Kapaibacteriaceae</taxon>
        <taxon>Candidatus Kapaibacterium</taxon>
    </lineage>
</organism>
<keyword evidence="1" id="KW-1133">Transmembrane helix</keyword>
<proteinExistence type="predicted"/>
<feature type="transmembrane region" description="Helical" evidence="1">
    <location>
        <begin position="116"/>
        <end position="145"/>
    </location>
</feature>
<evidence type="ECO:0008006" key="4">
    <source>
        <dbReference type="Google" id="ProtNLM"/>
    </source>
</evidence>
<evidence type="ECO:0000313" key="3">
    <source>
        <dbReference type="Proteomes" id="UP000184233"/>
    </source>
</evidence>
<keyword evidence="1" id="KW-0812">Transmembrane</keyword>
<feature type="transmembrane region" description="Helical" evidence="1">
    <location>
        <begin position="151"/>
        <end position="173"/>
    </location>
</feature>
<protein>
    <recommendedName>
        <fullName evidence="4">Glycerophosphoryl diester phosphodiesterase membrane domain-containing protein</fullName>
    </recommendedName>
</protein>
<dbReference type="Proteomes" id="UP000184233">
    <property type="component" value="Unassembled WGS sequence"/>
</dbReference>
<comment type="caution">
    <text evidence="2">The sequence shown here is derived from an EMBL/GenBank/DDBJ whole genome shotgun (WGS) entry which is preliminary data.</text>
</comment>
<accession>A0A1M3L0Q1</accession>
<dbReference type="STRING" id="1895771.BGO89_03335"/>
<gene>
    <name evidence="2" type="ORF">BGO89_03335</name>
</gene>
<feature type="transmembrane region" description="Helical" evidence="1">
    <location>
        <begin position="20"/>
        <end position="46"/>
    </location>
</feature>
<feature type="transmembrane region" description="Helical" evidence="1">
    <location>
        <begin position="194"/>
        <end position="227"/>
    </location>
</feature>
<dbReference type="AlphaFoldDB" id="A0A1M3L0Q1"/>
<sequence length="293" mass="32064">MRNLVSAVFDIMHVAFKPLIQSVFAIAGPWMFIVGVGGTMMLQAAFMGMDNGTDTSWQNATASLVASTFLMIIGYVIAVISQHLVVLAYLKIYHDEKRAASVAETWAYIKKNWKRLLGAAALQQVVIVLPSLMLFVLIAGTGLIALSFIPFFLMIYLFVPAQMVGCLYVFGGLSARESVRKAFALTRGRWWRQVVVYGALGIVQYIVVTPALLILAIAVFLAVFASMDGSMDDMAVPMRIYSAVSAVLFSVLYLVANTFMFVGVVLNYFDALEQDEAPSLVARIENIGAEATQ</sequence>
<evidence type="ECO:0000256" key="1">
    <source>
        <dbReference type="SAM" id="Phobius"/>
    </source>
</evidence>
<name>A0A1M3L0Q1_9BACT</name>
<feature type="transmembrane region" description="Helical" evidence="1">
    <location>
        <begin position="66"/>
        <end position="90"/>
    </location>
</feature>